<keyword evidence="15" id="KW-1185">Reference proteome</keyword>
<dbReference type="PROSITE" id="PS50920">
    <property type="entry name" value="SOLCAR"/>
    <property type="match status" value="1"/>
</dbReference>
<dbReference type="AlphaFoldDB" id="A0A0D6LLN5"/>
<sequence>MAAFYRSYTTQLVMAIPFQSVHFMTYEFWQQVLNPEHKYDPKSHLVAGGMAGGLAAAVTTPLDCIKTVLNTQQTPDVCEKGSILLKMQFSVDSVDKMWFQSTGGYRGIMDAVRIIYQQRGLGGFTCGLQARVIFQVPATALSWSVYELFKYVLGFSSTKST</sequence>
<evidence type="ECO:0000313" key="15">
    <source>
        <dbReference type="Proteomes" id="UP000054495"/>
    </source>
</evidence>
<dbReference type="GO" id="GO:0015093">
    <property type="term" value="F:ferrous iron transmembrane transporter activity"/>
    <property type="evidence" value="ECO:0007669"/>
    <property type="project" value="TreeGrafter"/>
</dbReference>
<evidence type="ECO:0008006" key="16">
    <source>
        <dbReference type="Google" id="ProtNLM"/>
    </source>
</evidence>
<evidence type="ECO:0000256" key="13">
    <source>
        <dbReference type="RuleBase" id="RU000488"/>
    </source>
</evidence>
<gene>
    <name evidence="14" type="ORF">ANCCEY_09996</name>
</gene>
<accession>A0A0D6LLN5</accession>
<keyword evidence="5 12" id="KW-0812">Transmembrane</keyword>
<evidence type="ECO:0000256" key="12">
    <source>
        <dbReference type="PROSITE-ProRule" id="PRU00282"/>
    </source>
</evidence>
<evidence type="ECO:0000256" key="3">
    <source>
        <dbReference type="ARBA" id="ARBA00022448"/>
    </source>
</evidence>
<keyword evidence="8" id="KW-0408">Iron</keyword>
<evidence type="ECO:0000256" key="2">
    <source>
        <dbReference type="ARBA" id="ARBA00006375"/>
    </source>
</evidence>
<evidence type="ECO:0000256" key="11">
    <source>
        <dbReference type="ARBA" id="ARBA00023136"/>
    </source>
</evidence>
<dbReference type="Pfam" id="PF00153">
    <property type="entry name" value="Mito_carr"/>
    <property type="match status" value="1"/>
</dbReference>
<dbReference type="Proteomes" id="UP000054495">
    <property type="component" value="Unassembled WGS sequence"/>
</dbReference>
<dbReference type="GO" id="GO:0005743">
    <property type="term" value="C:mitochondrial inner membrane"/>
    <property type="evidence" value="ECO:0007669"/>
    <property type="project" value="UniProtKB-SubCell"/>
</dbReference>
<dbReference type="PANTHER" id="PTHR45758">
    <property type="entry name" value="MITOFERRIN-1-RELATED"/>
    <property type="match status" value="1"/>
</dbReference>
<dbReference type="PANTHER" id="PTHR45758:SF20">
    <property type="entry name" value="MITOFERRIN-2"/>
    <property type="match status" value="1"/>
</dbReference>
<reference evidence="14 15" key="1">
    <citation type="submission" date="2013-05" db="EMBL/GenBank/DDBJ databases">
        <title>Draft genome of the parasitic nematode Anyclostoma ceylanicum.</title>
        <authorList>
            <person name="Mitreva M."/>
        </authorList>
    </citation>
    <scope>NUCLEOTIDE SEQUENCE [LARGE SCALE GENOMIC DNA]</scope>
</reference>
<evidence type="ECO:0000256" key="8">
    <source>
        <dbReference type="ARBA" id="ARBA00023004"/>
    </source>
</evidence>
<dbReference type="InterPro" id="IPR018108">
    <property type="entry name" value="MCP_transmembrane"/>
</dbReference>
<dbReference type="InterPro" id="IPR023395">
    <property type="entry name" value="MCP_dom_sf"/>
</dbReference>
<keyword evidence="7" id="KW-1133">Transmembrane helix</keyword>
<dbReference type="SUPFAM" id="SSF103506">
    <property type="entry name" value="Mitochondrial carrier"/>
    <property type="match status" value="1"/>
</dbReference>
<keyword evidence="4" id="KW-0410">Iron transport</keyword>
<proteinExistence type="inferred from homology"/>
<keyword evidence="6" id="KW-0999">Mitochondrion inner membrane</keyword>
<evidence type="ECO:0000256" key="1">
    <source>
        <dbReference type="ARBA" id="ARBA00004448"/>
    </source>
</evidence>
<evidence type="ECO:0000256" key="4">
    <source>
        <dbReference type="ARBA" id="ARBA00022496"/>
    </source>
</evidence>
<dbReference type="Gene3D" id="1.50.40.10">
    <property type="entry name" value="Mitochondrial carrier domain"/>
    <property type="match status" value="1"/>
</dbReference>
<protein>
    <recommendedName>
        <fullName evidence="16">Mitoferrin-1 domain protein</fullName>
    </recommendedName>
</protein>
<keyword evidence="11 12" id="KW-0472">Membrane</keyword>
<evidence type="ECO:0000256" key="10">
    <source>
        <dbReference type="ARBA" id="ARBA00023128"/>
    </source>
</evidence>
<evidence type="ECO:0000313" key="14">
    <source>
        <dbReference type="EMBL" id="EPB70916.1"/>
    </source>
</evidence>
<keyword evidence="3 13" id="KW-0813">Transport</keyword>
<evidence type="ECO:0000256" key="9">
    <source>
        <dbReference type="ARBA" id="ARBA00023065"/>
    </source>
</evidence>
<keyword evidence="9" id="KW-0406">Ion transport</keyword>
<evidence type="ECO:0000256" key="5">
    <source>
        <dbReference type="ARBA" id="ARBA00022692"/>
    </source>
</evidence>
<evidence type="ECO:0000256" key="6">
    <source>
        <dbReference type="ARBA" id="ARBA00022792"/>
    </source>
</evidence>
<dbReference type="GO" id="GO:0048250">
    <property type="term" value="P:iron import into the mitochondrion"/>
    <property type="evidence" value="ECO:0007669"/>
    <property type="project" value="TreeGrafter"/>
</dbReference>
<feature type="repeat" description="Solcar" evidence="12">
    <location>
        <begin position="39"/>
        <end position="152"/>
    </location>
</feature>
<comment type="similarity">
    <text evidence="2 13">Belongs to the mitochondrial carrier (TC 2.A.29) family.</text>
</comment>
<evidence type="ECO:0000256" key="7">
    <source>
        <dbReference type="ARBA" id="ARBA00022989"/>
    </source>
</evidence>
<comment type="subcellular location">
    <subcellularLocation>
        <location evidence="1">Mitochondrion inner membrane</location>
        <topology evidence="1">Multi-pass membrane protein</topology>
    </subcellularLocation>
</comment>
<dbReference type="EMBL" id="KE125152">
    <property type="protein sequence ID" value="EPB70916.1"/>
    <property type="molecule type" value="Genomic_DNA"/>
</dbReference>
<organism evidence="14 15">
    <name type="scientific">Ancylostoma ceylanicum</name>
    <dbReference type="NCBI Taxonomy" id="53326"/>
    <lineage>
        <taxon>Eukaryota</taxon>
        <taxon>Metazoa</taxon>
        <taxon>Ecdysozoa</taxon>
        <taxon>Nematoda</taxon>
        <taxon>Chromadorea</taxon>
        <taxon>Rhabditida</taxon>
        <taxon>Rhabditina</taxon>
        <taxon>Rhabditomorpha</taxon>
        <taxon>Strongyloidea</taxon>
        <taxon>Ancylostomatidae</taxon>
        <taxon>Ancylostomatinae</taxon>
        <taxon>Ancylostoma</taxon>
    </lineage>
</organism>
<keyword evidence="10" id="KW-0496">Mitochondrion</keyword>
<name>A0A0D6LLN5_9BILA</name>